<dbReference type="OrthoDB" id="5768302at2"/>
<gene>
    <name evidence="3" type="ORF">CWE06_06195</name>
</gene>
<dbReference type="Proteomes" id="UP000288212">
    <property type="component" value="Unassembled WGS sequence"/>
</dbReference>
<proteinExistence type="predicted"/>
<dbReference type="RefSeq" id="WP_126792241.1">
    <property type="nucleotide sequence ID" value="NZ_PIPI01000003.1"/>
</dbReference>
<protein>
    <submittedName>
        <fullName evidence="3">Nuclear transport factor 2 family protein</fullName>
    </submittedName>
</protein>
<keyword evidence="4" id="KW-1185">Reference proteome</keyword>
<dbReference type="InterPro" id="IPR027843">
    <property type="entry name" value="DUF4440"/>
</dbReference>
<evidence type="ECO:0000256" key="1">
    <source>
        <dbReference type="SAM" id="SignalP"/>
    </source>
</evidence>
<evidence type="ECO:0000259" key="2">
    <source>
        <dbReference type="Pfam" id="PF14534"/>
    </source>
</evidence>
<dbReference type="Gene3D" id="3.10.450.50">
    <property type="match status" value="1"/>
</dbReference>
<accession>A0A432VUK5</accession>
<reference evidence="3 4" key="1">
    <citation type="journal article" date="2011" name="Front. Microbiol.">
        <title>Genomic signatures of strain selection and enhancement in Bacillus atrophaeus var. globigii, a historical biowarfare simulant.</title>
        <authorList>
            <person name="Gibbons H.S."/>
            <person name="Broomall S.M."/>
            <person name="McNew L.A."/>
            <person name="Daligault H."/>
            <person name="Chapman C."/>
            <person name="Bruce D."/>
            <person name="Karavis M."/>
            <person name="Krepps M."/>
            <person name="McGregor P.A."/>
            <person name="Hong C."/>
            <person name="Park K.H."/>
            <person name="Akmal A."/>
            <person name="Feldman A."/>
            <person name="Lin J.S."/>
            <person name="Chang W.E."/>
            <person name="Higgs B.W."/>
            <person name="Demirev P."/>
            <person name="Lindquist J."/>
            <person name="Liem A."/>
            <person name="Fochler E."/>
            <person name="Read T.D."/>
            <person name="Tapia R."/>
            <person name="Johnson S."/>
            <person name="Bishop-Lilly K.A."/>
            <person name="Detter C."/>
            <person name="Han C."/>
            <person name="Sozhamannan S."/>
            <person name="Rosenzweig C.N."/>
            <person name="Skowronski E.W."/>
        </authorList>
    </citation>
    <scope>NUCLEOTIDE SEQUENCE [LARGE SCALE GENOMIC DNA]</scope>
    <source>
        <strain evidence="3 4">AK5</strain>
    </source>
</reference>
<evidence type="ECO:0000313" key="4">
    <source>
        <dbReference type="Proteomes" id="UP000288212"/>
    </source>
</evidence>
<feature type="signal peptide" evidence="1">
    <location>
        <begin position="1"/>
        <end position="20"/>
    </location>
</feature>
<dbReference type="EMBL" id="PIPI01000003">
    <property type="protein sequence ID" value="RUO20214.1"/>
    <property type="molecule type" value="Genomic_DNA"/>
</dbReference>
<comment type="caution">
    <text evidence="3">The sequence shown here is derived from an EMBL/GenBank/DDBJ whole genome shotgun (WGS) entry which is preliminary data.</text>
</comment>
<dbReference type="Pfam" id="PF14534">
    <property type="entry name" value="DUF4440"/>
    <property type="match status" value="1"/>
</dbReference>
<evidence type="ECO:0000313" key="3">
    <source>
        <dbReference type="EMBL" id="RUO20214.1"/>
    </source>
</evidence>
<organism evidence="3 4">
    <name type="scientific">Aliidiomarina haloalkalitolerans</name>
    <dbReference type="NCBI Taxonomy" id="859059"/>
    <lineage>
        <taxon>Bacteria</taxon>
        <taxon>Pseudomonadati</taxon>
        <taxon>Pseudomonadota</taxon>
        <taxon>Gammaproteobacteria</taxon>
        <taxon>Alteromonadales</taxon>
        <taxon>Idiomarinaceae</taxon>
        <taxon>Aliidiomarina</taxon>
    </lineage>
</organism>
<feature type="domain" description="DUF4440" evidence="2">
    <location>
        <begin position="43"/>
        <end position="136"/>
    </location>
</feature>
<dbReference type="InterPro" id="IPR032710">
    <property type="entry name" value="NTF2-like_dom_sf"/>
</dbReference>
<name>A0A432VUK5_9GAMM</name>
<dbReference type="AlphaFoldDB" id="A0A432VUK5"/>
<dbReference type="SUPFAM" id="SSF54427">
    <property type="entry name" value="NTF2-like"/>
    <property type="match status" value="1"/>
</dbReference>
<keyword evidence="1" id="KW-0732">Signal</keyword>
<feature type="chain" id="PRO_5019024855" evidence="1">
    <location>
        <begin position="21"/>
        <end position="147"/>
    </location>
</feature>
<sequence length="147" mass="16058">MRKVLGTLFFVIAISSHAYADTPDSAGAKAAVDHFLYGASINDAQIHGAFWADDLTYTSSRGTRFGRAELMSGMQGTTPIAEDQVTTWFSAEDVELKTYGETVIVNFTLISKNTDGDVIGRHYNSGVLVFRDNRWQAVNWNATAAAN</sequence>